<reference evidence="2" key="2">
    <citation type="submission" date="2020-11" db="EMBL/GenBank/DDBJ databases">
        <authorList>
            <person name="McCartney M.A."/>
            <person name="Auch B."/>
            <person name="Kono T."/>
            <person name="Mallez S."/>
            <person name="Becker A."/>
            <person name="Gohl D.M."/>
            <person name="Silverstein K.A.T."/>
            <person name="Koren S."/>
            <person name="Bechman K.B."/>
            <person name="Herman A."/>
            <person name="Abrahante J.E."/>
            <person name="Garbe J."/>
        </authorList>
    </citation>
    <scope>NUCLEOTIDE SEQUENCE</scope>
    <source>
        <strain evidence="2">Duluth1</strain>
        <tissue evidence="2">Whole animal</tissue>
    </source>
</reference>
<proteinExistence type="predicted"/>
<feature type="compositionally biased region" description="Polar residues" evidence="1">
    <location>
        <begin position="90"/>
        <end position="105"/>
    </location>
</feature>
<feature type="region of interest" description="Disordered" evidence="1">
    <location>
        <begin position="79"/>
        <end position="105"/>
    </location>
</feature>
<sequence length="236" mass="27007">MGSGVSREHSNVPHHPDGRCETCKVENSHQTNVNRVINVNPAPVKRFFYYPKQANETVYVHTSEFPYSKPKVVTVRRRQAEDHESRLETDSTACPGTPRNITDQSGLVADTTGYFLINSMQMPPERLVNERRWSAANVMPTDNKREKLVLPNRACFDRRRPNHQVQPYGRHYSFTCDMPLPVIPISVDSGKRPPTPVPVNWFPAQRTSDYLVASSLLAVEHERDRIKNTTTDIHDF</sequence>
<keyword evidence="3" id="KW-1185">Reference proteome</keyword>
<reference evidence="2" key="1">
    <citation type="journal article" date="2019" name="bioRxiv">
        <title>The Genome of the Zebra Mussel, Dreissena polymorpha: A Resource for Invasive Species Research.</title>
        <authorList>
            <person name="McCartney M.A."/>
            <person name="Auch B."/>
            <person name="Kono T."/>
            <person name="Mallez S."/>
            <person name="Zhang Y."/>
            <person name="Obille A."/>
            <person name="Becker A."/>
            <person name="Abrahante J.E."/>
            <person name="Garbe J."/>
            <person name="Badalamenti J.P."/>
            <person name="Herman A."/>
            <person name="Mangelson H."/>
            <person name="Liachko I."/>
            <person name="Sullivan S."/>
            <person name="Sone E.D."/>
            <person name="Koren S."/>
            <person name="Silverstein K.A.T."/>
            <person name="Beckman K.B."/>
            <person name="Gohl D.M."/>
        </authorList>
    </citation>
    <scope>NUCLEOTIDE SEQUENCE</scope>
    <source>
        <strain evidence="2">Duluth1</strain>
        <tissue evidence="2">Whole animal</tissue>
    </source>
</reference>
<accession>A0A9D4QWZ0</accession>
<dbReference type="EMBL" id="JAIWYP010000003">
    <property type="protein sequence ID" value="KAH3846736.1"/>
    <property type="molecule type" value="Genomic_DNA"/>
</dbReference>
<dbReference type="Proteomes" id="UP000828390">
    <property type="component" value="Unassembled WGS sequence"/>
</dbReference>
<feature type="compositionally biased region" description="Basic and acidic residues" evidence="1">
    <location>
        <begin position="79"/>
        <end position="89"/>
    </location>
</feature>
<gene>
    <name evidence="2" type="ORF">DPMN_089039</name>
</gene>
<dbReference type="AlphaFoldDB" id="A0A9D4QWZ0"/>
<evidence type="ECO:0000313" key="2">
    <source>
        <dbReference type="EMBL" id="KAH3846736.1"/>
    </source>
</evidence>
<name>A0A9D4QWZ0_DREPO</name>
<organism evidence="2 3">
    <name type="scientific">Dreissena polymorpha</name>
    <name type="common">Zebra mussel</name>
    <name type="synonym">Mytilus polymorpha</name>
    <dbReference type="NCBI Taxonomy" id="45954"/>
    <lineage>
        <taxon>Eukaryota</taxon>
        <taxon>Metazoa</taxon>
        <taxon>Spiralia</taxon>
        <taxon>Lophotrochozoa</taxon>
        <taxon>Mollusca</taxon>
        <taxon>Bivalvia</taxon>
        <taxon>Autobranchia</taxon>
        <taxon>Heteroconchia</taxon>
        <taxon>Euheterodonta</taxon>
        <taxon>Imparidentia</taxon>
        <taxon>Neoheterodontei</taxon>
        <taxon>Myida</taxon>
        <taxon>Dreissenoidea</taxon>
        <taxon>Dreissenidae</taxon>
        <taxon>Dreissena</taxon>
    </lineage>
</organism>
<protein>
    <submittedName>
        <fullName evidence="2">Uncharacterized protein</fullName>
    </submittedName>
</protein>
<comment type="caution">
    <text evidence="2">The sequence shown here is derived from an EMBL/GenBank/DDBJ whole genome shotgun (WGS) entry which is preliminary data.</text>
</comment>
<evidence type="ECO:0000256" key="1">
    <source>
        <dbReference type="SAM" id="MobiDB-lite"/>
    </source>
</evidence>
<evidence type="ECO:0000313" key="3">
    <source>
        <dbReference type="Proteomes" id="UP000828390"/>
    </source>
</evidence>